<evidence type="ECO:0000256" key="8">
    <source>
        <dbReference type="ARBA" id="ARBA00023136"/>
    </source>
</evidence>
<dbReference type="PANTHER" id="PTHR32063">
    <property type="match status" value="1"/>
</dbReference>
<keyword evidence="7 9" id="KW-1133">Transmembrane helix</keyword>
<keyword evidence="5 9" id="KW-0997">Cell inner membrane</keyword>
<dbReference type="Proteomes" id="UP000248975">
    <property type="component" value="Unassembled WGS sequence"/>
</dbReference>
<organism evidence="10 11">
    <name type="scientific">Cereibacter sphaeroides</name>
    <name type="common">Rhodobacter sphaeroides</name>
    <dbReference type="NCBI Taxonomy" id="1063"/>
    <lineage>
        <taxon>Bacteria</taxon>
        <taxon>Pseudomonadati</taxon>
        <taxon>Pseudomonadota</taxon>
        <taxon>Alphaproteobacteria</taxon>
        <taxon>Rhodobacterales</taxon>
        <taxon>Paracoccaceae</taxon>
        <taxon>Cereibacter</taxon>
    </lineage>
</organism>
<dbReference type="GO" id="GO:0005886">
    <property type="term" value="C:plasma membrane"/>
    <property type="evidence" value="ECO:0007669"/>
    <property type="project" value="UniProtKB-SubCell"/>
</dbReference>
<evidence type="ECO:0000313" key="11">
    <source>
        <dbReference type="Proteomes" id="UP000248975"/>
    </source>
</evidence>
<gene>
    <name evidence="10" type="ORF">DI533_05740</name>
</gene>
<dbReference type="AlphaFoldDB" id="A0A2W5SKF0"/>
<dbReference type="PANTHER" id="PTHR32063:SF13">
    <property type="entry name" value="MULTIDRUG EFFLUX PUMP SUBUNIT ACRB-RELATED"/>
    <property type="match status" value="1"/>
</dbReference>
<dbReference type="SUPFAM" id="SSF82693">
    <property type="entry name" value="Multidrug efflux transporter AcrB pore domain, PN1, PN2, PC1 and PC2 subdomains"/>
    <property type="match status" value="4"/>
</dbReference>
<dbReference type="Pfam" id="PF00873">
    <property type="entry name" value="ACR_tran"/>
    <property type="match status" value="1"/>
</dbReference>
<feature type="transmembrane region" description="Helical" evidence="9">
    <location>
        <begin position="469"/>
        <end position="496"/>
    </location>
</feature>
<evidence type="ECO:0000256" key="4">
    <source>
        <dbReference type="ARBA" id="ARBA00022475"/>
    </source>
</evidence>
<dbReference type="GO" id="GO:0009636">
    <property type="term" value="P:response to toxic substance"/>
    <property type="evidence" value="ECO:0007669"/>
    <property type="project" value="UniProtKB-ARBA"/>
</dbReference>
<dbReference type="Gene3D" id="3.30.70.1430">
    <property type="entry name" value="Multidrug efflux transporter AcrB pore domain"/>
    <property type="match status" value="2"/>
</dbReference>
<feature type="transmembrane region" description="Helical" evidence="9">
    <location>
        <begin position="867"/>
        <end position="886"/>
    </location>
</feature>
<proteinExistence type="inferred from homology"/>
<comment type="caution">
    <text evidence="10">The sequence shown here is derived from an EMBL/GenBank/DDBJ whole genome shotgun (WGS) entry which is preliminary data.</text>
</comment>
<reference evidence="10 11" key="1">
    <citation type="submission" date="2017-08" db="EMBL/GenBank/DDBJ databases">
        <title>Infants hospitalized years apart are colonized by the same room-sourced microbial strains.</title>
        <authorList>
            <person name="Brooks B."/>
            <person name="Olm M.R."/>
            <person name="Firek B.A."/>
            <person name="Baker R."/>
            <person name="Thomas B.C."/>
            <person name="Morowitz M.J."/>
            <person name="Banfield J.F."/>
        </authorList>
    </citation>
    <scope>NUCLEOTIDE SEQUENCE [LARGE SCALE GENOMIC DNA]</scope>
    <source>
        <strain evidence="10">S2_003_000_R2_11</strain>
    </source>
</reference>
<dbReference type="SUPFAM" id="SSF82714">
    <property type="entry name" value="Multidrug efflux transporter AcrB TolC docking domain, DN and DC subdomains"/>
    <property type="match status" value="2"/>
</dbReference>
<feature type="transmembrane region" description="Helical" evidence="9">
    <location>
        <begin position="437"/>
        <end position="457"/>
    </location>
</feature>
<dbReference type="SUPFAM" id="SSF82866">
    <property type="entry name" value="Multidrug efflux transporter AcrB transmembrane domain"/>
    <property type="match status" value="2"/>
</dbReference>
<dbReference type="GO" id="GO:0042910">
    <property type="term" value="F:xenobiotic transmembrane transporter activity"/>
    <property type="evidence" value="ECO:0007669"/>
    <property type="project" value="TreeGrafter"/>
</dbReference>
<evidence type="ECO:0000256" key="2">
    <source>
        <dbReference type="ARBA" id="ARBA00010942"/>
    </source>
</evidence>
<dbReference type="Gene3D" id="3.30.70.1320">
    <property type="entry name" value="Multidrug efflux transporter AcrB pore domain like"/>
    <property type="match status" value="1"/>
</dbReference>
<feature type="transmembrane region" description="Helical" evidence="9">
    <location>
        <begin position="12"/>
        <end position="32"/>
    </location>
</feature>
<comment type="subcellular location">
    <subcellularLocation>
        <location evidence="1 9">Cell inner membrane</location>
        <topology evidence="1 9">Multi-pass membrane protein</topology>
    </subcellularLocation>
</comment>
<comment type="similarity">
    <text evidence="2 9">Belongs to the resistance-nodulation-cell division (RND) (TC 2.A.6) family.</text>
</comment>
<evidence type="ECO:0000256" key="6">
    <source>
        <dbReference type="ARBA" id="ARBA00022692"/>
    </source>
</evidence>
<dbReference type="Gene3D" id="1.20.1640.10">
    <property type="entry name" value="Multidrug efflux transporter AcrB transmembrane domain"/>
    <property type="match status" value="2"/>
</dbReference>
<dbReference type="PRINTS" id="PR00702">
    <property type="entry name" value="ACRIFLAVINRP"/>
</dbReference>
<feature type="transmembrane region" description="Helical" evidence="9">
    <location>
        <begin position="535"/>
        <end position="552"/>
    </location>
</feature>
<dbReference type="InterPro" id="IPR027463">
    <property type="entry name" value="AcrB_DN_DC_subdom"/>
</dbReference>
<dbReference type="EMBL" id="QFQS01000001">
    <property type="protein sequence ID" value="PZR00105.1"/>
    <property type="molecule type" value="Genomic_DNA"/>
</dbReference>
<dbReference type="FunFam" id="1.20.1640.10:FF:000001">
    <property type="entry name" value="Efflux pump membrane transporter"/>
    <property type="match status" value="1"/>
</dbReference>
<dbReference type="InterPro" id="IPR001036">
    <property type="entry name" value="Acrflvin-R"/>
</dbReference>
<evidence type="ECO:0000256" key="3">
    <source>
        <dbReference type="ARBA" id="ARBA00022448"/>
    </source>
</evidence>
<name>A0A2W5SKF0_CERSP</name>
<dbReference type="FunFam" id="3.30.70.1430:FF:000001">
    <property type="entry name" value="Efflux pump membrane transporter"/>
    <property type="match status" value="1"/>
</dbReference>
<keyword evidence="4" id="KW-1003">Cell membrane</keyword>
<feature type="transmembrane region" description="Helical" evidence="9">
    <location>
        <begin position="339"/>
        <end position="358"/>
    </location>
</feature>
<keyword evidence="3 9" id="KW-0813">Transport</keyword>
<dbReference type="Gene3D" id="3.30.70.1440">
    <property type="entry name" value="Multidrug efflux transporter AcrB pore domain"/>
    <property type="match status" value="1"/>
</dbReference>
<feature type="transmembrane region" description="Helical" evidence="9">
    <location>
        <begin position="968"/>
        <end position="992"/>
    </location>
</feature>
<dbReference type="Gene3D" id="3.30.2090.10">
    <property type="entry name" value="Multidrug efflux transporter AcrB TolC docking domain, DN and DC subdomains"/>
    <property type="match status" value="2"/>
</dbReference>
<feature type="transmembrane region" description="Helical" evidence="9">
    <location>
        <begin position="893"/>
        <end position="913"/>
    </location>
</feature>
<dbReference type="NCBIfam" id="TIGR00915">
    <property type="entry name" value="2A0602"/>
    <property type="match status" value="1"/>
</dbReference>
<keyword evidence="8 9" id="KW-0472">Membrane</keyword>
<evidence type="ECO:0000256" key="5">
    <source>
        <dbReference type="ARBA" id="ARBA00022519"/>
    </source>
</evidence>
<accession>A0A2W5SKF0</accession>
<feature type="transmembrane region" description="Helical" evidence="9">
    <location>
        <begin position="998"/>
        <end position="1023"/>
    </location>
</feature>
<feature type="transmembrane region" description="Helical" evidence="9">
    <location>
        <begin position="919"/>
        <end position="940"/>
    </location>
</feature>
<evidence type="ECO:0000313" key="10">
    <source>
        <dbReference type="EMBL" id="PZR00105.1"/>
    </source>
</evidence>
<dbReference type="GO" id="GO:0015562">
    <property type="term" value="F:efflux transmembrane transporter activity"/>
    <property type="evidence" value="ECO:0007669"/>
    <property type="project" value="InterPro"/>
</dbReference>
<feature type="transmembrane region" description="Helical" evidence="9">
    <location>
        <begin position="365"/>
        <end position="389"/>
    </location>
</feature>
<dbReference type="NCBIfam" id="NF000282">
    <property type="entry name" value="RND_permease_1"/>
    <property type="match status" value="1"/>
</dbReference>
<protein>
    <recommendedName>
        <fullName evidence="9">Efflux pump membrane transporter</fullName>
    </recommendedName>
</protein>
<evidence type="ECO:0000256" key="1">
    <source>
        <dbReference type="ARBA" id="ARBA00004429"/>
    </source>
</evidence>
<keyword evidence="6 9" id="KW-0812">Transmembrane</keyword>
<sequence>MARFFIHRPVFAWVIALVTMLVGGMSLVSLPIEQYPQIAPTTVSVNATYTGASAEIVESSVTTVIEDAMTGIEGLVYMTSSSSPGSASITLTFDDSIDADIAQVQVQNKLQLVSSQLPDVVQQQGVQVSRSTSSILLVGALASADGSFSTLELGDLTSQLIEDPVKRTPGVGSVETFSSGYAMRIWLDPVRMVQYQVTPADVTAAVAQQNTNVTVGSLGSQPAPDGQRLTLSLSAQSQFSTVEEFERILLRVDEDGSTVFLGDVAKIEIGQETYGFASRYNGHPAAGFAVNLATGANAVDTAAAVRATIDRIAPSLPQGVDVIYPYDTSPFVEKSINQVYKTLGEAVVLVFLVILVFLQSWRATIIPVIAIPVVLLGTFGVLAFAGFTINTLTMFAMVLAIGLLVDDAIVVVENVERVMEETGKGPVEATEQSMDEISSALVGIVLVLSAVFLPMAFMTGSTGIIYRQFSITIITAMVLSLGVALILTPAMCASLLKPRKHGESGFAAGRWFNRNLDRVTNGYGWSVTRLVKRPFRMLLVLVAIGWGAFALYEKLPGSFLPQEDQGVLLVIVKTPDGSTTVQTQALVEQVEQYLLENEKDTVDSVFSVLGFSFGGSGQNNAMVFVKLKDYEERVGFGAADLVDRANGFFYVTNRAGQVYFLQPPPIQGMGVSSGFTMYLVDQAGRGQTELSAAADALVAKAQQDGRVVNLRGNEAAFQTTLRLDIDQQKATAFGLSISDINSMMAVIFSGREVNDFALGTELRPVIVQGEAEARAQPEDIYDWHARNAKGEMVSFGAFSRQVWDQEPQALARYGGTRAMELSGAADLGVSSGAAMDAMEQMVAELPGGYGSAWTGLSYQERLSGNQAPMLFALSALVVFLALAALYESWTVPLAVMMTVPVGILGALAAALLFGQSNDVYFKVGLLTTIGLAARNAILIVEFAQAKVKEGMGVVEAAIEASKLRLRPILMTTFAFMLGVLPLAIASGAGAAAQQSIGIGVLGGMAASAVVGIFLVPVFYVAVLKGVDLLTRRRARAA</sequence>
<dbReference type="InterPro" id="IPR004764">
    <property type="entry name" value="MdtF-like"/>
</dbReference>
<comment type="caution">
    <text evidence="9">Lacks conserved residue(s) required for the propagation of feature annotation.</text>
</comment>
<evidence type="ECO:0000256" key="9">
    <source>
        <dbReference type="RuleBase" id="RU364070"/>
    </source>
</evidence>
<evidence type="ECO:0000256" key="7">
    <source>
        <dbReference type="ARBA" id="ARBA00022989"/>
    </source>
</evidence>